<feature type="chain" id="PRO_5040942376" evidence="1">
    <location>
        <begin position="21"/>
        <end position="218"/>
    </location>
</feature>
<name>A0A9X2L8R7_9PROT</name>
<dbReference type="InterPro" id="IPR013424">
    <property type="entry name" value="Ice-binding_C"/>
</dbReference>
<gene>
    <name evidence="2" type="ORF">NOG11_06325</name>
</gene>
<evidence type="ECO:0000313" key="2">
    <source>
        <dbReference type="EMBL" id="MCQ8185004.1"/>
    </source>
</evidence>
<evidence type="ECO:0000256" key="1">
    <source>
        <dbReference type="SAM" id="SignalP"/>
    </source>
</evidence>
<evidence type="ECO:0000313" key="3">
    <source>
        <dbReference type="Proteomes" id="UP001142610"/>
    </source>
</evidence>
<accession>A0A9X2L8R7</accession>
<protein>
    <submittedName>
        <fullName evidence="2">VPLPA-CTERM sorting domain-containing protein</fullName>
    </submittedName>
</protein>
<dbReference type="NCBIfam" id="TIGR02595">
    <property type="entry name" value="PEP_CTERM"/>
    <property type="match status" value="1"/>
</dbReference>
<organism evidence="2 3">
    <name type="scientific">Parvularcula maris</name>
    <dbReference type="NCBI Taxonomy" id="2965077"/>
    <lineage>
        <taxon>Bacteria</taxon>
        <taxon>Pseudomonadati</taxon>
        <taxon>Pseudomonadota</taxon>
        <taxon>Alphaproteobacteria</taxon>
        <taxon>Parvularculales</taxon>
        <taxon>Parvularculaceae</taxon>
        <taxon>Parvularcula</taxon>
    </lineage>
</organism>
<comment type="caution">
    <text evidence="2">The sequence shown here is derived from an EMBL/GenBank/DDBJ whole genome shotgun (WGS) entry which is preliminary data.</text>
</comment>
<reference evidence="2" key="1">
    <citation type="submission" date="2022-07" db="EMBL/GenBank/DDBJ databases">
        <title>Parvularcula maris sp. nov., an algicidal bacterium isolated from seawater.</title>
        <authorList>
            <person name="Li F."/>
        </authorList>
    </citation>
    <scope>NUCLEOTIDE SEQUENCE</scope>
    <source>
        <strain evidence="2">BGMRC 0090</strain>
    </source>
</reference>
<dbReference type="AlphaFoldDB" id="A0A9X2L8R7"/>
<feature type="signal peptide" evidence="1">
    <location>
        <begin position="1"/>
        <end position="20"/>
    </location>
</feature>
<keyword evidence="1" id="KW-0732">Signal</keyword>
<dbReference type="Proteomes" id="UP001142610">
    <property type="component" value="Unassembled WGS sequence"/>
</dbReference>
<keyword evidence="3" id="KW-1185">Reference proteome</keyword>
<dbReference type="EMBL" id="JANIBC010000003">
    <property type="protein sequence ID" value="MCQ8185004.1"/>
    <property type="molecule type" value="Genomic_DNA"/>
</dbReference>
<dbReference type="RefSeq" id="WP_256618865.1">
    <property type="nucleotide sequence ID" value="NZ_JANIBC010000003.1"/>
</dbReference>
<sequence length="218" mass="22608">MRKLLATSAVALLTSASAHAAVLDFEDFGTTNGDLAPVLMDSFETDFGIRFSSTDGIRVVQVGGSQDGFAPNDTPNPANAFGDFFLGTAFDDAQTDLTIDFIGGTAGYSFDLGDIDDDESFTIQTFGAGGVLLATDVINSGDPGTGNQSVFRFGNSNLGAPIFQVVISGTRGSKRLGIAFDNFNTVSDNTVPVPAALPLFGAALAGYGALKRRRKAQG</sequence>
<proteinExistence type="predicted"/>